<dbReference type="Proteomes" id="UP000823772">
    <property type="component" value="Unassembled WGS sequence"/>
</dbReference>
<dbReference type="AlphaFoldDB" id="A0A9D9IZ52"/>
<dbReference type="EMBL" id="JADILY010000055">
    <property type="protein sequence ID" value="MBO8481439.1"/>
    <property type="molecule type" value="Genomic_DNA"/>
</dbReference>
<dbReference type="InterPro" id="IPR042095">
    <property type="entry name" value="SUMF_sf"/>
</dbReference>
<dbReference type="InterPro" id="IPR008964">
    <property type="entry name" value="Invasin/intimin_cell_adhesion"/>
</dbReference>
<proteinExistence type="predicted"/>
<organism evidence="2 3">
    <name type="scientific">Candidatus Merdivivens faecigallinarum</name>
    <dbReference type="NCBI Taxonomy" id="2840871"/>
    <lineage>
        <taxon>Bacteria</taxon>
        <taxon>Pseudomonadati</taxon>
        <taxon>Bacteroidota</taxon>
        <taxon>Bacteroidia</taxon>
        <taxon>Bacteroidales</taxon>
        <taxon>Muribaculaceae</taxon>
        <taxon>Muribaculaceae incertae sedis</taxon>
        <taxon>Candidatus Merdivivens</taxon>
    </lineage>
</organism>
<name>A0A9D9IZ52_9BACT</name>
<dbReference type="Pfam" id="PF02368">
    <property type="entry name" value="Big_2"/>
    <property type="match status" value="2"/>
</dbReference>
<dbReference type="PANTHER" id="PTHR23150:SF19">
    <property type="entry name" value="FORMYLGLYCINE-GENERATING ENZYME"/>
    <property type="match status" value="1"/>
</dbReference>
<dbReference type="InterPro" id="IPR005532">
    <property type="entry name" value="SUMF_dom"/>
</dbReference>
<evidence type="ECO:0000313" key="3">
    <source>
        <dbReference type="Proteomes" id="UP000823772"/>
    </source>
</evidence>
<feature type="domain" description="BIG2" evidence="1">
    <location>
        <begin position="119"/>
        <end position="196"/>
    </location>
</feature>
<accession>A0A9D9IZ52</accession>
<dbReference type="InterPro" id="IPR003343">
    <property type="entry name" value="Big_2"/>
</dbReference>
<protein>
    <submittedName>
        <fullName evidence="2">SUMF1/EgtB/PvdO family nonheme iron enzyme</fullName>
    </submittedName>
</protein>
<sequence length="478" mass="52503">MKIKYLFAALVASLVIVPVSCDKEPDTGSEEVRVEGISVNPSQLTIKVGETDTLSYEIIPADAENKNATWSSQNERIAIVDEDGIVTGVAPGTVEIMAHSEEGNFLDMAEVTVLEAEVRVNSVSIDVETVRLFPGETYPLEYVVEPVNATNTDVSWSSGDESVATVSTEGVITAVAIGETEVTVTTVDGGFTASCTVLVLDIKGPTFTLEMVPIEAGTFMMGAPETEPGYLGETQHEVTLTRDYYMSIYEITTTQYAEFLNSNNIGQEGTGEVTYIDNGEEVTAVKLFVSDCTLPDVSLGGAWDHALYWNAEKDMWEPVPGCEEFPMGHVSWYGAVAFADWYGAELPTEAQWEYAYRAGTQTVYPWGDDPEQVNDYAWIYAADGQMPVLHPVGGKLPNAWGLYDMAGELMEYCYDWYSELGSEPVTDPVGPLTGEFRVLRGSCITHNYFYCRSAYRNEYDPEKTGAGGLYGFRVIMYE</sequence>
<evidence type="ECO:0000313" key="2">
    <source>
        <dbReference type="EMBL" id="MBO8481439.1"/>
    </source>
</evidence>
<dbReference type="SMART" id="SM00635">
    <property type="entry name" value="BID_2"/>
    <property type="match status" value="2"/>
</dbReference>
<comment type="caution">
    <text evidence="2">The sequence shown here is derived from an EMBL/GenBank/DDBJ whole genome shotgun (WGS) entry which is preliminary data.</text>
</comment>
<dbReference type="Gene3D" id="2.60.40.1080">
    <property type="match status" value="2"/>
</dbReference>
<dbReference type="InterPro" id="IPR016187">
    <property type="entry name" value="CTDL_fold"/>
</dbReference>
<evidence type="ECO:0000259" key="1">
    <source>
        <dbReference type="SMART" id="SM00635"/>
    </source>
</evidence>
<dbReference type="GO" id="GO:0120147">
    <property type="term" value="F:formylglycine-generating oxidase activity"/>
    <property type="evidence" value="ECO:0007669"/>
    <property type="project" value="TreeGrafter"/>
</dbReference>
<reference evidence="2" key="2">
    <citation type="journal article" date="2021" name="PeerJ">
        <title>Extensive microbial diversity within the chicken gut microbiome revealed by metagenomics and culture.</title>
        <authorList>
            <person name="Gilroy R."/>
            <person name="Ravi A."/>
            <person name="Getino M."/>
            <person name="Pursley I."/>
            <person name="Horton D.L."/>
            <person name="Alikhan N.F."/>
            <person name="Baker D."/>
            <person name="Gharbi K."/>
            <person name="Hall N."/>
            <person name="Watson M."/>
            <person name="Adriaenssens E.M."/>
            <person name="Foster-Nyarko E."/>
            <person name="Jarju S."/>
            <person name="Secka A."/>
            <person name="Antonio M."/>
            <person name="Oren A."/>
            <person name="Chaudhuri R.R."/>
            <person name="La Ragione R."/>
            <person name="Hildebrand F."/>
            <person name="Pallen M.J."/>
        </authorList>
    </citation>
    <scope>NUCLEOTIDE SEQUENCE</scope>
    <source>
        <strain evidence="2">B3-2255</strain>
    </source>
</reference>
<gene>
    <name evidence="2" type="ORF">IAC87_02700</name>
</gene>
<reference evidence="2" key="1">
    <citation type="submission" date="2020-10" db="EMBL/GenBank/DDBJ databases">
        <authorList>
            <person name="Gilroy R."/>
        </authorList>
    </citation>
    <scope>NUCLEOTIDE SEQUENCE</scope>
    <source>
        <strain evidence="2">B3-2255</strain>
    </source>
</reference>
<dbReference type="PANTHER" id="PTHR23150">
    <property type="entry name" value="SULFATASE MODIFYING FACTOR 1, 2"/>
    <property type="match status" value="1"/>
</dbReference>
<dbReference type="SUPFAM" id="SSF56436">
    <property type="entry name" value="C-type lectin-like"/>
    <property type="match status" value="1"/>
</dbReference>
<dbReference type="Gene3D" id="3.90.1580.10">
    <property type="entry name" value="paralog of FGE (formylglycine-generating enzyme)"/>
    <property type="match status" value="1"/>
</dbReference>
<dbReference type="InterPro" id="IPR051043">
    <property type="entry name" value="Sulfatase_Mod_Factor_Kinase"/>
</dbReference>
<dbReference type="SUPFAM" id="SSF49373">
    <property type="entry name" value="Invasin/intimin cell-adhesion fragments"/>
    <property type="match status" value="2"/>
</dbReference>
<dbReference type="Pfam" id="PF03781">
    <property type="entry name" value="FGE-sulfatase"/>
    <property type="match status" value="1"/>
</dbReference>
<feature type="domain" description="BIG2" evidence="1">
    <location>
        <begin position="33"/>
        <end position="110"/>
    </location>
</feature>